<evidence type="ECO:0000256" key="11">
    <source>
        <dbReference type="SAM" id="Phobius"/>
    </source>
</evidence>
<dbReference type="Gene3D" id="1.20.1530.20">
    <property type="match status" value="1"/>
</dbReference>
<evidence type="ECO:0000256" key="4">
    <source>
        <dbReference type="ARBA" id="ARBA00022692"/>
    </source>
</evidence>
<keyword evidence="5 12" id="KW-0732">Signal</keyword>
<sequence length="754" mass="78127">MRPPAHTAVVLSLLLLLCGTHGSWGRPAYEEEDSADHLESSAADLPFGALLGQAGTPILERLLAEQEAARDVEGGAPVEGKRAETIAERLDEVLKEEFKKEEEKKDDVGKHYNETVTSEEGTKETVIIISSKKKSNATEEEKAGGKHGATTASSAAAADADASPGDARHIAGGSGGLGDGAALMGALSAADAAVASAEKAASGKEEEKKRKHDLEEKMQDAAEADVDRIIDSKDNEYVLSKPNDDTMGMNLDPQFVRDLTVLIAASAAAGLAMSAVGQPAINGYFVAGSLVGPGGLKLIKEIVQVQSVAQLGVQLLLFTLGLEFSLTKLRAVRNVALLGGLLQTALFAVLAGVGAMLIGTSAAQGAFMGAMVAMSSTSIVVKVLADYRTSNTQQGQITIGTLIMQDCVVGLLFAFMPVLAASGGSSGFDVALLLTVMGRVVLKLAVLVGVALVVARVVLPPTMRALQRRFGPDSFQLAAIAFCLVCALATAKQGISGELGAFAAGIMLSATDQQEAVLHHLEPIMQFFVTLFISSTGLVLSPVFLMHHLPILAAGALTVMISKTVLITAVVKAFGYPLDTALAVGLNLSQIGEFVFVLLSVANQQSLLPESVYMLLMGVTALTLLLTPLTLQIANKFIPRARGNPKDGSPASDLELAGLNANGGAQKRRSNGLAELSAKSSPPHDSLGSRSDFQCSSDQLEGGLAHGLHPVRSTLEYRGPTHRAVQLLAHGGGSGTLLESQASGGGGNGQGSPL</sequence>
<feature type="region of interest" description="Disordered" evidence="10">
    <location>
        <begin position="663"/>
        <end position="699"/>
    </location>
</feature>
<evidence type="ECO:0000256" key="7">
    <source>
        <dbReference type="ARBA" id="ARBA00023065"/>
    </source>
</evidence>
<feature type="coiled-coil region" evidence="9">
    <location>
        <begin position="197"/>
        <end position="224"/>
    </location>
</feature>
<dbReference type="GO" id="GO:0015386">
    <property type="term" value="F:potassium:proton antiporter activity"/>
    <property type="evidence" value="ECO:0007669"/>
    <property type="project" value="InterPro"/>
</dbReference>
<evidence type="ECO:0000256" key="8">
    <source>
        <dbReference type="ARBA" id="ARBA00023136"/>
    </source>
</evidence>
<feature type="transmembrane region" description="Helical" evidence="11">
    <location>
        <begin position="613"/>
        <end position="634"/>
    </location>
</feature>
<name>A0A9D4TK74_CHLVU</name>
<accession>A0A9D4TK74</accession>
<dbReference type="InterPro" id="IPR045158">
    <property type="entry name" value="KEA4/5/6-like"/>
</dbReference>
<feature type="region of interest" description="Disordered" evidence="10">
    <location>
        <begin position="130"/>
        <end position="171"/>
    </location>
</feature>
<feature type="compositionally biased region" description="Low complexity" evidence="10">
    <location>
        <begin position="149"/>
        <end position="163"/>
    </location>
</feature>
<feature type="compositionally biased region" description="Polar residues" evidence="10">
    <location>
        <begin position="688"/>
        <end position="699"/>
    </location>
</feature>
<dbReference type="OrthoDB" id="1654420at2759"/>
<evidence type="ECO:0000256" key="2">
    <source>
        <dbReference type="ARBA" id="ARBA00022448"/>
    </source>
</evidence>
<evidence type="ECO:0000256" key="3">
    <source>
        <dbReference type="ARBA" id="ARBA00022449"/>
    </source>
</evidence>
<proteinExistence type="predicted"/>
<dbReference type="Proteomes" id="UP001055712">
    <property type="component" value="Unassembled WGS sequence"/>
</dbReference>
<comment type="subcellular location">
    <subcellularLocation>
        <location evidence="1">Membrane</location>
        <topology evidence="1">Multi-pass membrane protein</topology>
    </subcellularLocation>
</comment>
<dbReference type="EMBL" id="SIDB01000009">
    <property type="protein sequence ID" value="KAI3427996.1"/>
    <property type="molecule type" value="Genomic_DNA"/>
</dbReference>
<evidence type="ECO:0000256" key="1">
    <source>
        <dbReference type="ARBA" id="ARBA00004141"/>
    </source>
</evidence>
<evidence type="ECO:0000313" key="15">
    <source>
        <dbReference type="Proteomes" id="UP001055712"/>
    </source>
</evidence>
<feature type="transmembrane region" description="Helical" evidence="11">
    <location>
        <begin position="397"/>
        <end position="420"/>
    </location>
</feature>
<dbReference type="Pfam" id="PF00999">
    <property type="entry name" value="Na_H_Exchanger"/>
    <property type="match status" value="1"/>
</dbReference>
<evidence type="ECO:0000256" key="5">
    <source>
        <dbReference type="ARBA" id="ARBA00022729"/>
    </source>
</evidence>
<organism evidence="14 15">
    <name type="scientific">Chlorella vulgaris</name>
    <name type="common">Green alga</name>
    <dbReference type="NCBI Taxonomy" id="3077"/>
    <lineage>
        <taxon>Eukaryota</taxon>
        <taxon>Viridiplantae</taxon>
        <taxon>Chlorophyta</taxon>
        <taxon>core chlorophytes</taxon>
        <taxon>Trebouxiophyceae</taxon>
        <taxon>Chlorellales</taxon>
        <taxon>Chlorellaceae</taxon>
        <taxon>Chlorella clade</taxon>
        <taxon>Chlorella</taxon>
    </lineage>
</organism>
<gene>
    <name evidence="14" type="ORF">D9Q98_006384</name>
</gene>
<evidence type="ECO:0000256" key="6">
    <source>
        <dbReference type="ARBA" id="ARBA00022989"/>
    </source>
</evidence>
<keyword evidence="2" id="KW-0813">Transport</keyword>
<feature type="transmembrane region" description="Helical" evidence="11">
    <location>
        <begin position="551"/>
        <end position="574"/>
    </location>
</feature>
<comment type="caution">
    <text evidence="14">The sequence shown here is derived from an EMBL/GenBank/DDBJ whole genome shotgun (WGS) entry which is preliminary data.</text>
</comment>
<keyword evidence="4 11" id="KW-0812">Transmembrane</keyword>
<keyword evidence="3" id="KW-0050">Antiport</keyword>
<feature type="signal peptide" evidence="12">
    <location>
        <begin position="1"/>
        <end position="25"/>
    </location>
</feature>
<evidence type="ECO:0000259" key="13">
    <source>
        <dbReference type="Pfam" id="PF00999"/>
    </source>
</evidence>
<feature type="transmembrane region" description="Helical" evidence="11">
    <location>
        <begin position="308"/>
        <end position="326"/>
    </location>
</feature>
<keyword evidence="7" id="KW-0406">Ion transport</keyword>
<dbReference type="PANTHER" id="PTHR16254">
    <property type="entry name" value="POTASSIUM/PROTON ANTIPORTER-RELATED"/>
    <property type="match status" value="1"/>
</dbReference>
<feature type="compositionally biased region" description="Gly residues" evidence="10">
    <location>
        <begin position="743"/>
        <end position="754"/>
    </location>
</feature>
<feature type="transmembrane region" description="Helical" evidence="11">
    <location>
        <begin position="527"/>
        <end position="545"/>
    </location>
</feature>
<reference evidence="14" key="1">
    <citation type="journal article" date="2019" name="Plant J.">
        <title>Chlorella vulgaris genome assembly and annotation reveals the molecular basis for metabolic acclimation to high light conditions.</title>
        <authorList>
            <person name="Cecchin M."/>
            <person name="Marcolungo L."/>
            <person name="Rossato M."/>
            <person name="Girolomoni L."/>
            <person name="Cosentino E."/>
            <person name="Cuine S."/>
            <person name="Li-Beisson Y."/>
            <person name="Delledonne M."/>
            <person name="Ballottari M."/>
        </authorList>
    </citation>
    <scope>NUCLEOTIDE SEQUENCE</scope>
    <source>
        <strain evidence="14">211/11P</strain>
    </source>
</reference>
<feature type="transmembrane region" description="Helical" evidence="11">
    <location>
        <begin position="335"/>
        <end position="359"/>
    </location>
</feature>
<feature type="chain" id="PRO_5038417605" description="Cation/H+ exchanger transmembrane domain-containing protein" evidence="12">
    <location>
        <begin position="26"/>
        <end position="754"/>
    </location>
</feature>
<evidence type="ECO:0000256" key="9">
    <source>
        <dbReference type="SAM" id="Coils"/>
    </source>
</evidence>
<feature type="transmembrane region" description="Helical" evidence="11">
    <location>
        <begin position="440"/>
        <end position="459"/>
    </location>
</feature>
<feature type="region of interest" description="Disordered" evidence="10">
    <location>
        <begin position="730"/>
        <end position="754"/>
    </location>
</feature>
<feature type="transmembrane region" description="Helical" evidence="11">
    <location>
        <begin position="581"/>
        <end position="601"/>
    </location>
</feature>
<keyword evidence="6 11" id="KW-1133">Transmembrane helix</keyword>
<dbReference type="InterPro" id="IPR006153">
    <property type="entry name" value="Cation/H_exchanger_TM"/>
</dbReference>
<feature type="transmembrane region" description="Helical" evidence="11">
    <location>
        <begin position="365"/>
        <end position="385"/>
    </location>
</feature>
<feature type="domain" description="Cation/H+ exchanger transmembrane" evidence="13">
    <location>
        <begin position="263"/>
        <end position="632"/>
    </location>
</feature>
<keyword evidence="15" id="KW-1185">Reference proteome</keyword>
<keyword evidence="8 11" id="KW-0472">Membrane</keyword>
<keyword evidence="9" id="KW-0175">Coiled coil</keyword>
<dbReference type="PANTHER" id="PTHR16254:SF14">
    <property type="entry name" value="TRANSMEMBRANE AND COILED-COIL DOMAIN-CONTAINING PROTEIN 3"/>
    <property type="match status" value="1"/>
</dbReference>
<evidence type="ECO:0000313" key="14">
    <source>
        <dbReference type="EMBL" id="KAI3427996.1"/>
    </source>
</evidence>
<dbReference type="InterPro" id="IPR038770">
    <property type="entry name" value="Na+/solute_symporter_sf"/>
</dbReference>
<dbReference type="AlphaFoldDB" id="A0A9D4TK74"/>
<reference evidence="14" key="2">
    <citation type="submission" date="2020-11" db="EMBL/GenBank/DDBJ databases">
        <authorList>
            <person name="Cecchin M."/>
            <person name="Marcolungo L."/>
            <person name="Rossato M."/>
            <person name="Girolomoni L."/>
            <person name="Cosentino E."/>
            <person name="Cuine S."/>
            <person name="Li-Beisson Y."/>
            <person name="Delledonne M."/>
            <person name="Ballottari M."/>
        </authorList>
    </citation>
    <scope>NUCLEOTIDE SEQUENCE</scope>
    <source>
        <strain evidence="14">211/11P</strain>
        <tissue evidence="14">Whole cell</tissue>
    </source>
</reference>
<evidence type="ECO:0000256" key="10">
    <source>
        <dbReference type="SAM" id="MobiDB-lite"/>
    </source>
</evidence>
<dbReference type="GO" id="GO:0016020">
    <property type="term" value="C:membrane"/>
    <property type="evidence" value="ECO:0007669"/>
    <property type="project" value="UniProtKB-SubCell"/>
</dbReference>
<evidence type="ECO:0000256" key="12">
    <source>
        <dbReference type="SAM" id="SignalP"/>
    </source>
</evidence>
<protein>
    <recommendedName>
        <fullName evidence="13">Cation/H+ exchanger transmembrane domain-containing protein</fullName>
    </recommendedName>
</protein>